<evidence type="ECO:0000256" key="7">
    <source>
        <dbReference type="SAM" id="MobiDB-lite"/>
    </source>
</evidence>
<keyword evidence="3" id="KW-0597">Phosphoprotein</keyword>
<dbReference type="SMART" id="SM00388">
    <property type="entry name" value="HisKA"/>
    <property type="match status" value="1"/>
</dbReference>
<dbReference type="SUPFAM" id="SSF55781">
    <property type="entry name" value="GAF domain-like"/>
    <property type="match status" value="1"/>
</dbReference>
<dbReference type="InterPro" id="IPR007892">
    <property type="entry name" value="CHASE4"/>
</dbReference>
<dbReference type="Pfam" id="PF01590">
    <property type="entry name" value="GAF"/>
    <property type="match status" value="1"/>
</dbReference>
<evidence type="ECO:0000256" key="1">
    <source>
        <dbReference type="ARBA" id="ARBA00000085"/>
    </source>
</evidence>
<dbReference type="EC" id="2.7.13.3" evidence="2"/>
<evidence type="ECO:0000256" key="8">
    <source>
        <dbReference type="SAM" id="Phobius"/>
    </source>
</evidence>
<evidence type="ECO:0000259" key="9">
    <source>
        <dbReference type="PROSITE" id="PS50109"/>
    </source>
</evidence>
<proteinExistence type="predicted"/>
<dbReference type="SUPFAM" id="SSF55874">
    <property type="entry name" value="ATPase domain of HSP90 chaperone/DNA topoisomerase II/histidine kinase"/>
    <property type="match status" value="1"/>
</dbReference>
<feature type="region of interest" description="Disordered" evidence="7">
    <location>
        <begin position="710"/>
        <end position="742"/>
    </location>
</feature>
<protein>
    <recommendedName>
        <fullName evidence="2">histidine kinase</fullName>
        <ecNumber evidence="2">2.7.13.3</ecNumber>
    </recommendedName>
</protein>
<dbReference type="Gene3D" id="3.30.565.10">
    <property type="entry name" value="Histidine kinase-like ATPase, C-terminal domain"/>
    <property type="match status" value="1"/>
</dbReference>
<dbReference type="InterPro" id="IPR003018">
    <property type="entry name" value="GAF"/>
</dbReference>
<dbReference type="RefSeq" id="WP_269423713.1">
    <property type="nucleotide sequence ID" value="NZ_JAPWGY010000003.1"/>
</dbReference>
<dbReference type="EMBL" id="JAPWGY010000003">
    <property type="protein sequence ID" value="MCZ4281567.1"/>
    <property type="molecule type" value="Genomic_DNA"/>
</dbReference>
<sequence length="742" mass="84274">MDHYRRLIYGIFFQILLLVGLLITIVFTVLFYSANQQDEITRQDYIRLVKASLQKDLTSHKRLTYDYSYWEDSYSKLIINLDPAWAKKNIGEYLEQTFEISGSLVLDTQGKKTFESIGLQNTPAFATPAFSKKLNDIFHQATNSSEDENQISDFIELENQLYMVSLNLVTSDTREIDFDNPETPRGYLMLLKEIDLSPESDLVTFLGLQDLHFTADPQNIITNGFTMEDARGQVIGILDWHLDLPGTILLRKSLYWTAGALVLAIILCILIFRRGNSVLGIFSRDHERQQLLKLRNEQQINALKSLVQNNIFYQNNDDRALMEVTKTVCLTLRSDRASIWFLNQEEQQLECHNVYEAENDRHSSPPTAIPFAGCEDYYQRMQKKRILAQDDCLSNSKVTGFLDLYLKVYNIQSILDAGLFQNNELIGIISVERTRKTYSWPLEEISFVASVTHLLSLLFEIRERREIETHLISAKEEAEAANQAKSEFLANMSHELRTPLNAIIGFSDLMRNEMFGPIGQQQYKGYSEDIYNSGTHLLSLISDILDISKIEAGGYLLEMEKINFAEVAASAIRMLAPRAENRSLQVETEIPESLSLITADHRALLQILLNIIANAIKFSHTGSRVLFKAVETTNRELKITVTDFGLGIPDHQLPLVGSPFYQGESTLRKKHEGTGLGLYITKSLVTLHHGTFRIDSKFGEGTTVTITLPLQLPSPSHEGLQGVESDYSDDHSSKRPNVTTPF</sequence>
<feature type="transmembrane region" description="Helical" evidence="8">
    <location>
        <begin position="7"/>
        <end position="32"/>
    </location>
</feature>
<keyword evidence="10" id="KW-0067">ATP-binding</keyword>
<dbReference type="PROSITE" id="PS50109">
    <property type="entry name" value="HIS_KIN"/>
    <property type="match status" value="1"/>
</dbReference>
<dbReference type="SMART" id="SM00387">
    <property type="entry name" value="HATPase_c"/>
    <property type="match status" value="1"/>
</dbReference>
<accession>A0ABT4LKG7</accession>
<dbReference type="InterPro" id="IPR029016">
    <property type="entry name" value="GAF-like_dom_sf"/>
</dbReference>
<dbReference type="InterPro" id="IPR005467">
    <property type="entry name" value="His_kinase_dom"/>
</dbReference>
<keyword evidence="11" id="KW-1185">Reference proteome</keyword>
<reference evidence="10" key="1">
    <citation type="submission" date="2022-12" db="EMBL/GenBank/DDBJ databases">
        <title>Bacterial isolates from different developmental stages of Nematostella vectensis.</title>
        <authorList>
            <person name="Fraune S."/>
        </authorList>
    </citation>
    <scope>NUCLEOTIDE SEQUENCE</scope>
    <source>
        <strain evidence="10">G21630-S1</strain>
    </source>
</reference>
<keyword evidence="10" id="KW-0547">Nucleotide-binding</keyword>
<evidence type="ECO:0000256" key="2">
    <source>
        <dbReference type="ARBA" id="ARBA00012438"/>
    </source>
</evidence>
<evidence type="ECO:0000256" key="6">
    <source>
        <dbReference type="SAM" id="Coils"/>
    </source>
</evidence>
<feature type="transmembrane region" description="Helical" evidence="8">
    <location>
        <begin position="254"/>
        <end position="272"/>
    </location>
</feature>
<comment type="catalytic activity">
    <reaction evidence="1">
        <text>ATP + protein L-histidine = ADP + protein N-phospho-L-histidine.</text>
        <dbReference type="EC" id="2.7.13.3"/>
    </reaction>
</comment>
<dbReference type="Gene3D" id="3.30.450.40">
    <property type="match status" value="1"/>
</dbReference>
<evidence type="ECO:0000313" key="10">
    <source>
        <dbReference type="EMBL" id="MCZ4281567.1"/>
    </source>
</evidence>
<feature type="coiled-coil region" evidence="6">
    <location>
        <begin position="464"/>
        <end position="491"/>
    </location>
</feature>
<evidence type="ECO:0000313" key="11">
    <source>
        <dbReference type="Proteomes" id="UP001069802"/>
    </source>
</evidence>
<dbReference type="Gene3D" id="1.10.287.130">
    <property type="match status" value="1"/>
</dbReference>
<keyword evidence="6" id="KW-0175">Coiled coil</keyword>
<dbReference type="Pfam" id="PF05228">
    <property type="entry name" value="CHASE4"/>
    <property type="match status" value="1"/>
</dbReference>
<dbReference type="GO" id="GO:0005524">
    <property type="term" value="F:ATP binding"/>
    <property type="evidence" value="ECO:0007669"/>
    <property type="project" value="UniProtKB-KW"/>
</dbReference>
<dbReference type="Pfam" id="PF00512">
    <property type="entry name" value="HisKA"/>
    <property type="match status" value="1"/>
</dbReference>
<keyword evidence="8" id="KW-0812">Transmembrane</keyword>
<dbReference type="InterPro" id="IPR003594">
    <property type="entry name" value="HATPase_dom"/>
</dbReference>
<name>A0ABT4LKG7_9PROT</name>
<dbReference type="InterPro" id="IPR003661">
    <property type="entry name" value="HisK_dim/P_dom"/>
</dbReference>
<dbReference type="InterPro" id="IPR036097">
    <property type="entry name" value="HisK_dim/P_sf"/>
</dbReference>
<organism evidence="10 11">
    <name type="scientific">Kiloniella laminariae</name>
    <dbReference type="NCBI Taxonomy" id="454162"/>
    <lineage>
        <taxon>Bacteria</taxon>
        <taxon>Pseudomonadati</taxon>
        <taxon>Pseudomonadota</taxon>
        <taxon>Alphaproteobacteria</taxon>
        <taxon>Rhodospirillales</taxon>
        <taxon>Kiloniellaceae</taxon>
        <taxon>Kiloniella</taxon>
    </lineage>
</organism>
<keyword evidence="5" id="KW-0418">Kinase</keyword>
<comment type="caution">
    <text evidence="10">The sequence shown here is derived from an EMBL/GenBank/DDBJ whole genome shotgun (WGS) entry which is preliminary data.</text>
</comment>
<dbReference type="Proteomes" id="UP001069802">
    <property type="component" value="Unassembled WGS sequence"/>
</dbReference>
<evidence type="ECO:0000256" key="3">
    <source>
        <dbReference type="ARBA" id="ARBA00022553"/>
    </source>
</evidence>
<dbReference type="SUPFAM" id="SSF47384">
    <property type="entry name" value="Homodimeric domain of signal transducing histidine kinase"/>
    <property type="match status" value="1"/>
</dbReference>
<dbReference type="CDD" id="cd00082">
    <property type="entry name" value="HisKA"/>
    <property type="match status" value="1"/>
</dbReference>
<keyword evidence="8" id="KW-0472">Membrane</keyword>
<feature type="domain" description="Histidine kinase" evidence="9">
    <location>
        <begin position="491"/>
        <end position="712"/>
    </location>
</feature>
<keyword evidence="8" id="KW-1133">Transmembrane helix</keyword>
<dbReference type="PRINTS" id="PR00344">
    <property type="entry name" value="BCTRLSENSOR"/>
</dbReference>
<evidence type="ECO:0000256" key="4">
    <source>
        <dbReference type="ARBA" id="ARBA00022679"/>
    </source>
</evidence>
<keyword evidence="4" id="KW-0808">Transferase</keyword>
<evidence type="ECO:0000256" key="5">
    <source>
        <dbReference type="ARBA" id="ARBA00022777"/>
    </source>
</evidence>
<dbReference type="Pfam" id="PF02518">
    <property type="entry name" value="HATPase_c"/>
    <property type="match status" value="1"/>
</dbReference>
<dbReference type="PANTHER" id="PTHR43047:SF63">
    <property type="entry name" value="HISTIDINE KINASE"/>
    <property type="match status" value="1"/>
</dbReference>
<gene>
    <name evidence="10" type="ORF">O4H49_12310</name>
</gene>
<dbReference type="PANTHER" id="PTHR43047">
    <property type="entry name" value="TWO-COMPONENT HISTIDINE PROTEIN KINASE"/>
    <property type="match status" value="1"/>
</dbReference>
<dbReference type="InterPro" id="IPR004358">
    <property type="entry name" value="Sig_transdc_His_kin-like_C"/>
</dbReference>
<dbReference type="InterPro" id="IPR036890">
    <property type="entry name" value="HATPase_C_sf"/>
</dbReference>